<dbReference type="STRING" id="1850254.LPB137_09535"/>
<accession>A0A1P8KND0</accession>
<keyword evidence="2" id="KW-1185">Reference proteome</keyword>
<evidence type="ECO:0000313" key="2">
    <source>
        <dbReference type="Proteomes" id="UP000186074"/>
    </source>
</evidence>
<proteinExistence type="predicted"/>
<sequence>MNNLIKKDGFPYAFEPSACDTCAGNCCIGESGYIWINAQEINTLATHLNISLEELRSKYLEKKGYKYSIKEVKSAEDNYACTFFDLEKRQCSIYEARPIQCRTFPFWDYFKENTQEVYEECPAIRTI</sequence>
<dbReference type="EMBL" id="CP019070">
    <property type="protein sequence ID" value="APW66082.1"/>
    <property type="molecule type" value="Genomic_DNA"/>
</dbReference>
<evidence type="ECO:0000313" key="1">
    <source>
        <dbReference type="EMBL" id="APW66082.1"/>
    </source>
</evidence>
<name>A0A1P8KND0_9BACT</name>
<dbReference type="Pfam" id="PF03692">
    <property type="entry name" value="CxxCxxCC"/>
    <property type="match status" value="1"/>
</dbReference>
<dbReference type="AlphaFoldDB" id="A0A1P8KND0"/>
<reference evidence="1 2" key="1">
    <citation type="submission" date="2017-01" db="EMBL/GenBank/DDBJ databases">
        <title>Genome sequencing of Arcobacter sp. LPB0137.</title>
        <authorList>
            <person name="Lee G.-W."/>
            <person name="Yi H."/>
        </authorList>
    </citation>
    <scope>NUCLEOTIDE SEQUENCE [LARGE SCALE GENOMIC DNA]</scope>
    <source>
        <strain evidence="1 2">LPB0137</strain>
    </source>
</reference>
<protein>
    <submittedName>
        <fullName evidence="1">Zinc/iron-chelating domain-containing protein</fullName>
    </submittedName>
</protein>
<dbReference type="KEGG" id="alp:LPB137_09535"/>
<organism evidence="1 2">
    <name type="scientific">Poseidonibacter parvus</name>
    <dbReference type="NCBI Taxonomy" id="1850254"/>
    <lineage>
        <taxon>Bacteria</taxon>
        <taxon>Pseudomonadati</taxon>
        <taxon>Campylobacterota</taxon>
        <taxon>Epsilonproteobacteria</taxon>
        <taxon>Campylobacterales</taxon>
        <taxon>Arcobacteraceae</taxon>
        <taxon>Poseidonibacter</taxon>
    </lineage>
</organism>
<dbReference type="InterPro" id="IPR005358">
    <property type="entry name" value="Puta_zinc/iron-chelating_dom"/>
</dbReference>
<dbReference type="PANTHER" id="PTHR35866:SF1">
    <property type="entry name" value="YKGJ FAMILY CYSTEINE CLUSTER PROTEIN"/>
    <property type="match status" value="1"/>
</dbReference>
<gene>
    <name evidence="1" type="ORF">LPB137_09535</name>
</gene>
<dbReference type="PANTHER" id="PTHR35866">
    <property type="entry name" value="PUTATIVE-RELATED"/>
    <property type="match status" value="1"/>
</dbReference>
<dbReference type="OrthoDB" id="9810361at2"/>
<dbReference type="RefSeq" id="WP_076087440.1">
    <property type="nucleotide sequence ID" value="NZ_CP019070.1"/>
</dbReference>
<dbReference type="Proteomes" id="UP000186074">
    <property type="component" value="Chromosome"/>
</dbReference>